<accession>A0A381ZP00</accession>
<feature type="non-terminal residue" evidence="1">
    <location>
        <position position="48"/>
    </location>
</feature>
<dbReference type="EMBL" id="UINC01022104">
    <property type="protein sequence ID" value="SVA91038.1"/>
    <property type="molecule type" value="Genomic_DNA"/>
</dbReference>
<proteinExistence type="predicted"/>
<name>A0A381ZP00_9ZZZZ</name>
<gene>
    <name evidence="1" type="ORF">METZ01_LOCUS143892</name>
</gene>
<feature type="non-terminal residue" evidence="1">
    <location>
        <position position="1"/>
    </location>
</feature>
<reference evidence="1" key="1">
    <citation type="submission" date="2018-05" db="EMBL/GenBank/DDBJ databases">
        <authorList>
            <person name="Lanie J.A."/>
            <person name="Ng W.-L."/>
            <person name="Kazmierczak K.M."/>
            <person name="Andrzejewski T.M."/>
            <person name="Davidsen T.M."/>
            <person name="Wayne K.J."/>
            <person name="Tettelin H."/>
            <person name="Glass J.I."/>
            <person name="Rusch D."/>
            <person name="Podicherti R."/>
            <person name="Tsui H.-C.T."/>
            <person name="Winkler M.E."/>
        </authorList>
    </citation>
    <scope>NUCLEOTIDE SEQUENCE</scope>
</reference>
<evidence type="ECO:0000313" key="1">
    <source>
        <dbReference type="EMBL" id="SVA91038.1"/>
    </source>
</evidence>
<organism evidence="1">
    <name type="scientific">marine metagenome</name>
    <dbReference type="NCBI Taxonomy" id="408172"/>
    <lineage>
        <taxon>unclassified sequences</taxon>
        <taxon>metagenomes</taxon>
        <taxon>ecological metagenomes</taxon>
    </lineage>
</organism>
<sequence length="48" mass="5642">VAVYPWQYRRVHQHRNGADFVGELDYGKVGSPRWAQNYMMIGSFGCFF</sequence>
<protein>
    <submittedName>
        <fullName evidence="1">Uncharacterized protein</fullName>
    </submittedName>
</protein>
<dbReference type="AlphaFoldDB" id="A0A381ZP00"/>